<dbReference type="Proteomes" id="UP000429730">
    <property type="component" value="Unassembled WGS sequence"/>
</dbReference>
<protein>
    <submittedName>
        <fullName evidence="1">XRE family transcriptional regulator</fullName>
    </submittedName>
</protein>
<gene>
    <name evidence="1" type="ORF">GTI81_06360</name>
</gene>
<reference evidence="1 2" key="1">
    <citation type="submission" date="2019-04" db="EMBL/GenBank/DDBJ databases">
        <title>Step-wise assembly of the neonatal virome modulated by breast feeding.</title>
        <authorList>
            <person name="Liang G."/>
            <person name="Bushman F."/>
        </authorList>
    </citation>
    <scope>NUCLEOTIDE SEQUENCE [LARGE SCALE GENOMIC DNA]</scope>
    <source>
        <strain evidence="1 2">E3754</strain>
    </source>
</reference>
<dbReference type="CDD" id="cd00093">
    <property type="entry name" value="HTH_XRE"/>
    <property type="match status" value="1"/>
</dbReference>
<dbReference type="Gene3D" id="1.10.260.40">
    <property type="entry name" value="lambda repressor-like DNA-binding domains"/>
    <property type="match status" value="1"/>
</dbReference>
<proteinExistence type="predicted"/>
<comment type="caution">
    <text evidence="1">The sequence shown here is derived from an EMBL/GenBank/DDBJ whole genome shotgun (WGS) entry which is preliminary data.</text>
</comment>
<sequence length="197" mass="23484">MKEKAINELVREVRIDSGLKQKDSRKNVMGAAAYSRIENGKKELTVNELIGVLDNLQISFFEFVSSYIELKISQSIRKRFRDLFYDFPSENSQNEIFMMYDNLEKKYPDLATDELGVYFDIKAIFHQRFLKKINPITKKQLKDVLHKVERKSRMKYFDEDYRLISQTVMDMDKEDMRRILDNIFGERTIVPFSSFFV</sequence>
<evidence type="ECO:0000313" key="2">
    <source>
        <dbReference type="Proteomes" id="UP000429730"/>
    </source>
</evidence>
<organism evidence="1 2">
    <name type="scientific">Enterococcus faecalis</name>
    <name type="common">Streptococcus faecalis</name>
    <dbReference type="NCBI Taxonomy" id="1351"/>
    <lineage>
        <taxon>Bacteria</taxon>
        <taxon>Bacillati</taxon>
        <taxon>Bacillota</taxon>
        <taxon>Bacilli</taxon>
        <taxon>Lactobacillales</taxon>
        <taxon>Enterococcaceae</taxon>
        <taxon>Enterococcus</taxon>
    </lineage>
</organism>
<dbReference type="GO" id="GO:0003677">
    <property type="term" value="F:DNA binding"/>
    <property type="evidence" value="ECO:0007669"/>
    <property type="project" value="InterPro"/>
</dbReference>
<name>A0AAP6V855_ENTFL</name>
<dbReference type="AlphaFoldDB" id="A0AAP6V855"/>
<evidence type="ECO:0000313" key="1">
    <source>
        <dbReference type="EMBL" id="MXS52355.1"/>
    </source>
</evidence>
<dbReference type="SUPFAM" id="SSF47413">
    <property type="entry name" value="lambda repressor-like DNA-binding domains"/>
    <property type="match status" value="1"/>
</dbReference>
<dbReference type="InterPro" id="IPR010982">
    <property type="entry name" value="Lambda_DNA-bd_dom_sf"/>
</dbReference>
<dbReference type="InterPro" id="IPR001387">
    <property type="entry name" value="Cro/C1-type_HTH"/>
</dbReference>
<dbReference type="Gene3D" id="1.25.40.400">
    <property type="match status" value="1"/>
</dbReference>
<dbReference type="RefSeq" id="WP_160808291.1">
    <property type="nucleotide sequence ID" value="NZ_WVTG01000012.1"/>
</dbReference>
<dbReference type="EMBL" id="WVTJ01000008">
    <property type="protein sequence ID" value="MXS52355.1"/>
    <property type="molecule type" value="Genomic_DNA"/>
</dbReference>
<accession>A0AAP6V855</accession>